<organism evidence="9 10">
    <name type="scientific">Vitis vinifera</name>
    <name type="common">Grape</name>
    <dbReference type="NCBI Taxonomy" id="29760"/>
    <lineage>
        <taxon>Eukaryota</taxon>
        <taxon>Viridiplantae</taxon>
        <taxon>Streptophyta</taxon>
        <taxon>Embryophyta</taxon>
        <taxon>Tracheophyta</taxon>
        <taxon>Spermatophyta</taxon>
        <taxon>Magnoliopsida</taxon>
        <taxon>eudicotyledons</taxon>
        <taxon>Gunneridae</taxon>
        <taxon>Pentapetalae</taxon>
        <taxon>rosids</taxon>
        <taxon>Vitales</taxon>
        <taxon>Vitaceae</taxon>
        <taxon>Viteae</taxon>
        <taxon>Vitis</taxon>
    </lineage>
</organism>
<dbReference type="SUPFAM" id="SSF81296">
    <property type="entry name" value="E set domains"/>
    <property type="match status" value="1"/>
</dbReference>
<dbReference type="EMBL" id="QGNW01001682">
    <property type="protein sequence ID" value="RVW33325.1"/>
    <property type="molecule type" value="Genomic_DNA"/>
</dbReference>
<dbReference type="AlphaFoldDB" id="A0A438DCX3"/>
<dbReference type="GO" id="GO:0032366">
    <property type="term" value="P:intracellular sterol transport"/>
    <property type="evidence" value="ECO:0007669"/>
    <property type="project" value="InterPro"/>
</dbReference>
<proteinExistence type="inferred from homology"/>
<keyword evidence="6" id="KW-0445">Lipid transport</keyword>
<sequence>MELCQLKLTLLLFFAVCLLVPSIQAKSVSYCDKKGEYAVKVQDIQISPDPIIPGKPATFTISASAGEGISGGKVVIEVSLFGVHVHTESHNLCEETSCPISGGNFELSHSQMLPGFTPPGSYTLKMKMEDESKHQLTCITFNFNIGFGSYVADS</sequence>
<evidence type="ECO:0000259" key="8">
    <source>
        <dbReference type="SMART" id="SM00737"/>
    </source>
</evidence>
<gene>
    <name evidence="9" type="primary">DDB_G0282179</name>
    <name evidence="9" type="ORF">CK203_085302</name>
</gene>
<evidence type="ECO:0000256" key="7">
    <source>
        <dbReference type="SAM" id="SignalP"/>
    </source>
</evidence>
<evidence type="ECO:0000256" key="3">
    <source>
        <dbReference type="ARBA" id="ARBA00011245"/>
    </source>
</evidence>
<feature type="signal peptide" evidence="7">
    <location>
        <begin position="1"/>
        <end position="25"/>
    </location>
</feature>
<feature type="domain" description="MD-2-related lipid-recognition" evidence="8">
    <location>
        <begin position="28"/>
        <end position="143"/>
    </location>
</feature>
<dbReference type="PANTHER" id="PTHR11306:SF0">
    <property type="entry name" value="PHOSPHATIDYLGLYCEROL_PHOSPHATIDYLINOSITOL TRANSFER PROTEIN"/>
    <property type="match status" value="1"/>
</dbReference>
<reference evidence="9 10" key="1">
    <citation type="journal article" date="2018" name="PLoS Genet.">
        <title>Population sequencing reveals clonal diversity and ancestral inbreeding in the grapevine cultivar Chardonnay.</title>
        <authorList>
            <person name="Roach M.J."/>
            <person name="Johnson D.L."/>
            <person name="Bohlmann J."/>
            <person name="van Vuuren H.J."/>
            <person name="Jones S.J."/>
            <person name="Pretorius I.S."/>
            <person name="Schmidt S.A."/>
            <person name="Borneman A.R."/>
        </authorList>
    </citation>
    <scope>NUCLEOTIDE SEQUENCE [LARGE SCALE GENOMIC DNA]</scope>
    <source>
        <strain evidence="10">cv. Chardonnay</strain>
        <tissue evidence="9">Leaf</tissue>
    </source>
</reference>
<evidence type="ECO:0000256" key="6">
    <source>
        <dbReference type="ARBA" id="ARBA00023055"/>
    </source>
</evidence>
<evidence type="ECO:0000313" key="10">
    <source>
        <dbReference type="Proteomes" id="UP000288805"/>
    </source>
</evidence>
<dbReference type="SMART" id="SM00737">
    <property type="entry name" value="ML"/>
    <property type="match status" value="1"/>
</dbReference>
<dbReference type="Pfam" id="PF02221">
    <property type="entry name" value="E1_DerP2_DerF2"/>
    <property type="match status" value="1"/>
</dbReference>
<dbReference type="GO" id="GO:0032934">
    <property type="term" value="F:sterol binding"/>
    <property type="evidence" value="ECO:0007669"/>
    <property type="project" value="InterPro"/>
</dbReference>
<name>A0A438DCX3_VITVI</name>
<comment type="subunit">
    <text evidence="3">Monomer.</text>
</comment>
<dbReference type="InterPro" id="IPR003172">
    <property type="entry name" value="ML_dom"/>
</dbReference>
<keyword evidence="5 7" id="KW-0732">Signal</keyword>
<evidence type="ECO:0000256" key="5">
    <source>
        <dbReference type="ARBA" id="ARBA00022729"/>
    </source>
</evidence>
<dbReference type="Gene3D" id="2.60.40.770">
    <property type="match status" value="1"/>
</dbReference>
<evidence type="ECO:0000313" key="9">
    <source>
        <dbReference type="EMBL" id="RVW33325.1"/>
    </source>
</evidence>
<evidence type="ECO:0000256" key="2">
    <source>
        <dbReference type="ARBA" id="ARBA00006370"/>
    </source>
</evidence>
<dbReference type="FunFam" id="2.60.40.770:FF:000002">
    <property type="entry name" value="putative phosphatidylglycerol/phosphatidylinositol transfer protein DDB_G0282179"/>
    <property type="match status" value="1"/>
</dbReference>
<dbReference type="InterPro" id="IPR014756">
    <property type="entry name" value="Ig_E-set"/>
</dbReference>
<comment type="caution">
    <text evidence="9">The sequence shown here is derived from an EMBL/GenBank/DDBJ whole genome shotgun (WGS) entry which is preliminary data.</text>
</comment>
<comment type="similarity">
    <text evidence="2">Belongs to the NPC2 family.</text>
</comment>
<keyword evidence="4" id="KW-0813">Transport</keyword>
<dbReference type="InterPro" id="IPR033917">
    <property type="entry name" value="ML_PG-PI_TP"/>
</dbReference>
<dbReference type="InterPro" id="IPR039670">
    <property type="entry name" value="NPC2-like"/>
</dbReference>
<comment type="function">
    <text evidence="1">Catalyzes the intermembrane transfer of phosphatidylglycerol and phosphatidylinositol.</text>
</comment>
<accession>A0A438DCX3</accession>
<protein>
    <submittedName>
        <fullName evidence="9">Putative phosphatidylglycerol/phosphatidylinositol transfer protein</fullName>
    </submittedName>
</protein>
<dbReference type="Proteomes" id="UP000288805">
    <property type="component" value="Unassembled WGS sequence"/>
</dbReference>
<dbReference type="CDD" id="cd00917">
    <property type="entry name" value="PG-PI_TP"/>
    <property type="match status" value="1"/>
</dbReference>
<evidence type="ECO:0000256" key="1">
    <source>
        <dbReference type="ARBA" id="ARBA00002053"/>
    </source>
</evidence>
<evidence type="ECO:0000256" key="4">
    <source>
        <dbReference type="ARBA" id="ARBA00022448"/>
    </source>
</evidence>
<dbReference type="PANTHER" id="PTHR11306">
    <property type="entry name" value="NIEMANN PICK TYPE C2 PROTEIN NPC2-RELATED"/>
    <property type="match status" value="1"/>
</dbReference>
<feature type="chain" id="PRO_5019425109" evidence="7">
    <location>
        <begin position="26"/>
        <end position="154"/>
    </location>
</feature>